<evidence type="ECO:0000259" key="1">
    <source>
        <dbReference type="SMART" id="SM00867"/>
    </source>
</evidence>
<feature type="domain" description="Lipid/polyisoprenoid-binding YceI-like" evidence="1">
    <location>
        <begin position="24"/>
        <end position="182"/>
    </location>
</feature>
<dbReference type="EMBL" id="CP010554">
    <property type="protein sequence ID" value="AJP48251.1"/>
    <property type="molecule type" value="Genomic_DNA"/>
</dbReference>
<organism evidence="2 3">
    <name type="scientific">Rugosibacter aromaticivorans</name>
    <dbReference type="NCBI Taxonomy" id="1565605"/>
    <lineage>
        <taxon>Bacteria</taxon>
        <taxon>Pseudomonadati</taxon>
        <taxon>Pseudomonadota</taxon>
        <taxon>Betaproteobacteria</taxon>
        <taxon>Nitrosomonadales</taxon>
        <taxon>Sterolibacteriaceae</taxon>
        <taxon>Rugosibacter</taxon>
    </lineage>
</organism>
<dbReference type="InterPro" id="IPR007372">
    <property type="entry name" value="Lipid/polyisoprenoid-bd_YceI"/>
</dbReference>
<dbReference type="PANTHER" id="PTHR34406:SF1">
    <property type="entry name" value="PROTEIN YCEI"/>
    <property type="match status" value="1"/>
</dbReference>
<accession>A0A0C5JLJ8</accession>
<evidence type="ECO:0000313" key="2">
    <source>
        <dbReference type="EMBL" id="AJP48251.1"/>
    </source>
</evidence>
<dbReference type="Proteomes" id="UP000061603">
    <property type="component" value="Chromosome"/>
</dbReference>
<dbReference type="Gene3D" id="2.40.128.110">
    <property type="entry name" value="Lipid/polyisoprenoid-binding, YceI-like"/>
    <property type="match status" value="1"/>
</dbReference>
<proteinExistence type="predicted"/>
<dbReference type="HOGENOM" id="CLU_071003_5_1_4"/>
<dbReference type="Pfam" id="PF04264">
    <property type="entry name" value="YceI"/>
    <property type="match status" value="1"/>
</dbReference>
<protein>
    <recommendedName>
        <fullName evidence="1">Lipid/polyisoprenoid-binding YceI-like domain-containing protein</fullName>
    </recommendedName>
</protein>
<dbReference type="SMART" id="SM00867">
    <property type="entry name" value="YceI"/>
    <property type="match status" value="1"/>
</dbReference>
<evidence type="ECO:0000313" key="3">
    <source>
        <dbReference type="Proteomes" id="UP000061603"/>
    </source>
</evidence>
<dbReference type="PANTHER" id="PTHR34406">
    <property type="entry name" value="PROTEIN YCEI"/>
    <property type="match status" value="1"/>
</dbReference>
<name>A0A0C5JLJ8_9PROT</name>
<keyword evidence="3" id="KW-1185">Reference proteome</keyword>
<dbReference type="SUPFAM" id="SSF101874">
    <property type="entry name" value="YceI-like"/>
    <property type="match status" value="1"/>
</dbReference>
<dbReference type="KEGG" id="rbu:PG1C_06840"/>
<gene>
    <name evidence="2" type="ORF">PG1C_06840</name>
</gene>
<dbReference type="InterPro" id="IPR036761">
    <property type="entry name" value="TTHA0802/YceI-like_sf"/>
</dbReference>
<reference evidence="2 3" key="1">
    <citation type="journal article" date="2015" name="Genome Announc.">
        <title>Complete Genome Sequence of a Novel Bacterium within the Family Rhodocyclaceae That Degrades Polycyclic Aromatic Hydrocarbons.</title>
        <authorList>
            <person name="Singleton D.R."/>
            <person name="Dickey A.N."/>
            <person name="Scholl E.H."/>
            <person name="Wright F.A."/>
            <person name="Aitken M.D."/>
        </authorList>
    </citation>
    <scope>NUCLEOTIDE SEQUENCE [LARGE SCALE GENOMIC DNA]</scope>
    <source>
        <strain evidence="3">PG1-Ca6</strain>
    </source>
</reference>
<dbReference type="STRING" id="1565605.PG1C_06840"/>
<dbReference type="AlphaFoldDB" id="A0A0C5JLJ8"/>
<sequence length="190" mass="20777">MGRFFIFILCMLLNTETWAAVYGPLVIERSSIRFVSKQMGVSVEGGFRRFTGQLNFDPVHPEAARARIDVELASVDAGSTEANDEVVGKDWFFVRQFPTARFDIRHVKALGNGQFEMQGALTIKNVTQDMVTKASFHQEAGLGIFAGGFTLKRLAFGIGEGAWGDPSTVADEVKVNFVLAAKPSIAKSNP</sequence>